<dbReference type="InParanoid" id="A0A0G4GW32"/>
<keyword evidence="3" id="KW-1185">Reference proteome</keyword>
<feature type="region of interest" description="Disordered" evidence="1">
    <location>
        <begin position="89"/>
        <end position="111"/>
    </location>
</feature>
<evidence type="ECO:0000313" key="3">
    <source>
        <dbReference type="Proteomes" id="UP000041254"/>
    </source>
</evidence>
<organism evidence="2 3">
    <name type="scientific">Vitrella brassicaformis (strain CCMP3155)</name>
    <dbReference type="NCBI Taxonomy" id="1169540"/>
    <lineage>
        <taxon>Eukaryota</taxon>
        <taxon>Sar</taxon>
        <taxon>Alveolata</taxon>
        <taxon>Colpodellida</taxon>
        <taxon>Vitrellaceae</taxon>
        <taxon>Vitrella</taxon>
    </lineage>
</organism>
<dbReference type="VEuPathDB" id="CryptoDB:Vbra_6386"/>
<sequence>MAEEAGMMEGGGGMMEDSGDELEEDRTVDDEESIEACSLHGVPLGEKLNLSALISDLDLSMLPAAGGVGQERGLQTRLVMSESAAIAFGKSGEMPKEPTADSEVEEADTNAAVDKGRWEQHEHQIPAHATFARAARSSCCW</sequence>
<evidence type="ECO:0000313" key="2">
    <source>
        <dbReference type="EMBL" id="CEM35143.1"/>
    </source>
</evidence>
<evidence type="ECO:0000256" key="1">
    <source>
        <dbReference type="SAM" id="MobiDB-lite"/>
    </source>
</evidence>
<dbReference type="AlphaFoldDB" id="A0A0G4GW32"/>
<dbReference type="EMBL" id="CDMY01000843">
    <property type="protein sequence ID" value="CEM35143.1"/>
    <property type="molecule type" value="Genomic_DNA"/>
</dbReference>
<name>A0A0G4GW32_VITBC</name>
<reference evidence="2 3" key="1">
    <citation type="submission" date="2014-11" db="EMBL/GenBank/DDBJ databases">
        <authorList>
            <person name="Zhu J."/>
            <person name="Qi W."/>
            <person name="Song R."/>
        </authorList>
    </citation>
    <scope>NUCLEOTIDE SEQUENCE [LARGE SCALE GENOMIC DNA]</scope>
</reference>
<feature type="region of interest" description="Disordered" evidence="1">
    <location>
        <begin position="1"/>
        <end position="23"/>
    </location>
</feature>
<dbReference type="Proteomes" id="UP000041254">
    <property type="component" value="Unassembled WGS sequence"/>
</dbReference>
<accession>A0A0G4GW32</accession>
<protein>
    <submittedName>
        <fullName evidence="2">Uncharacterized protein</fullName>
    </submittedName>
</protein>
<proteinExistence type="predicted"/>
<gene>
    <name evidence="2" type="ORF">Vbra_6386</name>
</gene>